<dbReference type="Pfam" id="PF00439">
    <property type="entry name" value="Bromodomain"/>
    <property type="match status" value="1"/>
</dbReference>
<dbReference type="RefSeq" id="XP_012897388.1">
    <property type="nucleotide sequence ID" value="XM_013041934.1"/>
</dbReference>
<evidence type="ECO:0000259" key="4">
    <source>
        <dbReference type="PROSITE" id="PS51525"/>
    </source>
</evidence>
<keyword evidence="1 2" id="KW-0103">Bromodomain</keyword>
<dbReference type="PANTHER" id="PTHR22880:SF225">
    <property type="entry name" value="BROMODOMAIN-CONTAINING PROTEIN BET-1-RELATED"/>
    <property type="match status" value="1"/>
</dbReference>
<dbReference type="InterPro" id="IPR050935">
    <property type="entry name" value="Bromo_chromatin_reader"/>
</dbReference>
<name>D8M5K1_BLAHO</name>
<accession>D8M5K1</accession>
<proteinExistence type="predicted"/>
<organism evidence="5">
    <name type="scientific">Blastocystis hominis</name>
    <dbReference type="NCBI Taxonomy" id="12968"/>
    <lineage>
        <taxon>Eukaryota</taxon>
        <taxon>Sar</taxon>
        <taxon>Stramenopiles</taxon>
        <taxon>Bigyra</taxon>
        <taxon>Opalozoa</taxon>
        <taxon>Opalinata</taxon>
        <taxon>Blastocystidae</taxon>
        <taxon>Blastocystis</taxon>
    </lineage>
</organism>
<evidence type="ECO:0000313" key="6">
    <source>
        <dbReference type="Proteomes" id="UP000008312"/>
    </source>
</evidence>
<dbReference type="InterPro" id="IPR036427">
    <property type="entry name" value="Bromodomain-like_sf"/>
</dbReference>
<dbReference type="PROSITE" id="PS51525">
    <property type="entry name" value="NET"/>
    <property type="match status" value="1"/>
</dbReference>
<dbReference type="InterPro" id="IPR001487">
    <property type="entry name" value="Bromodomain"/>
</dbReference>
<dbReference type="SMART" id="SM00297">
    <property type="entry name" value="BROMO"/>
    <property type="match status" value="1"/>
</dbReference>
<dbReference type="GO" id="GO:0006338">
    <property type="term" value="P:chromatin remodeling"/>
    <property type="evidence" value="ECO:0007669"/>
    <property type="project" value="TreeGrafter"/>
</dbReference>
<evidence type="ECO:0000256" key="1">
    <source>
        <dbReference type="ARBA" id="ARBA00023117"/>
    </source>
</evidence>
<protein>
    <recommendedName>
        <fullName evidence="7">Bromo domain-containing protein</fullName>
    </recommendedName>
</protein>
<dbReference type="GO" id="GO:0006355">
    <property type="term" value="P:regulation of DNA-templated transcription"/>
    <property type="evidence" value="ECO:0007669"/>
    <property type="project" value="TreeGrafter"/>
</dbReference>
<dbReference type="Pfam" id="PF17035">
    <property type="entry name" value="BET"/>
    <property type="match status" value="1"/>
</dbReference>
<dbReference type="InterPro" id="IPR027353">
    <property type="entry name" value="NET_dom"/>
</dbReference>
<dbReference type="EMBL" id="FN668661">
    <property type="protein sequence ID" value="CBK23340.2"/>
    <property type="molecule type" value="Genomic_DNA"/>
</dbReference>
<dbReference type="GeneID" id="24920338"/>
<gene>
    <name evidence="5" type="ORF">GSBLH_T00003230001</name>
</gene>
<dbReference type="SUPFAM" id="SSF47370">
    <property type="entry name" value="Bromodomain"/>
    <property type="match status" value="1"/>
</dbReference>
<feature type="domain" description="Bromo" evidence="3">
    <location>
        <begin position="16"/>
        <end position="88"/>
    </location>
</feature>
<dbReference type="Gene3D" id="1.20.920.10">
    <property type="entry name" value="Bromodomain-like"/>
    <property type="match status" value="1"/>
</dbReference>
<dbReference type="AlphaFoldDB" id="D8M5K1"/>
<evidence type="ECO:0000313" key="5">
    <source>
        <dbReference type="EMBL" id="CBK23340.2"/>
    </source>
</evidence>
<dbReference type="InParanoid" id="D8M5K1"/>
<dbReference type="GO" id="GO:0000785">
    <property type="term" value="C:chromatin"/>
    <property type="evidence" value="ECO:0007669"/>
    <property type="project" value="TreeGrafter"/>
</dbReference>
<dbReference type="OrthoDB" id="21449at2759"/>
<evidence type="ECO:0008006" key="7">
    <source>
        <dbReference type="Google" id="ProtNLM"/>
    </source>
</evidence>
<dbReference type="Gene3D" id="1.20.1270.220">
    <property type="match status" value="1"/>
</dbReference>
<dbReference type="PRINTS" id="PR00503">
    <property type="entry name" value="BROMODOMAIN"/>
</dbReference>
<dbReference type="OMA" id="ESCEPFR"/>
<dbReference type="Proteomes" id="UP000008312">
    <property type="component" value="Unassembled WGS sequence"/>
</dbReference>
<sequence length="192" mass="22416">MASLLDQCKVILNEFLQNPDSKPFLQPVLWKEWGLDDYPKIIRQPMDLGTVNMHLTNGDYKDVYEFAYDMRLIWRNCCTYNQEISDVYKVGKKLSELFEERFSKIEEQIPEAEREPSIEQKRLFVDSLFKLPPNELAKVLQIINERCESALDKTNPDLVDIIVDAIDIATFSVVNSYVQSCLNPKEMEVEKN</sequence>
<reference evidence="5" key="1">
    <citation type="submission" date="2010-02" db="EMBL/GenBank/DDBJ databases">
        <title>Sequencing and annotation of the Blastocystis hominis genome.</title>
        <authorList>
            <person name="Wincker P."/>
        </authorList>
    </citation>
    <scope>NUCLEOTIDE SEQUENCE</scope>
    <source>
        <strain evidence="5">Singapore isolate B</strain>
    </source>
</reference>
<evidence type="ECO:0000259" key="3">
    <source>
        <dbReference type="PROSITE" id="PS50014"/>
    </source>
</evidence>
<dbReference type="GO" id="GO:0005634">
    <property type="term" value="C:nucleus"/>
    <property type="evidence" value="ECO:0007669"/>
    <property type="project" value="TreeGrafter"/>
</dbReference>
<evidence type="ECO:0000256" key="2">
    <source>
        <dbReference type="PROSITE-ProRule" id="PRU00035"/>
    </source>
</evidence>
<dbReference type="PROSITE" id="PS50014">
    <property type="entry name" value="BROMODOMAIN_2"/>
    <property type="match status" value="1"/>
</dbReference>
<dbReference type="InterPro" id="IPR038336">
    <property type="entry name" value="NET_sf"/>
</dbReference>
<feature type="domain" description="NET" evidence="4">
    <location>
        <begin position="106"/>
        <end position="189"/>
    </location>
</feature>
<keyword evidence="6" id="KW-1185">Reference proteome</keyword>
<dbReference type="PANTHER" id="PTHR22880">
    <property type="entry name" value="FALZ-RELATED BROMODOMAIN-CONTAINING PROTEINS"/>
    <property type="match status" value="1"/>
</dbReference>